<gene>
    <name evidence="2" type="ORF">GH984_09940</name>
</gene>
<dbReference type="GO" id="GO:0016740">
    <property type="term" value="F:transferase activity"/>
    <property type="evidence" value="ECO:0007669"/>
    <property type="project" value="UniProtKB-KW"/>
</dbReference>
<sequence length="223" mass="24792">MLQDLRKLPENVQISITANCPGSLPAHLLLDQWLDVTENTQPAGFGANHNAVFQRSKASFFGVINPDLRMPTDPFPALLDALKQPDVGVVAPLVRSPSGEVEDNARNFPRFHDLVAKALGAADGRAPVSGTDPQAVDWVGGMCMLFRQEAFASIGGFDEGFHLYYEDVDICARLWRAGWKVLLVPEAEVIHDAQRTSRRNLGYMRWHALSIARYFFKHLGRLP</sequence>
<dbReference type="InterPro" id="IPR029044">
    <property type="entry name" value="Nucleotide-diphossugar_trans"/>
</dbReference>
<organism evidence="2 3">
    <name type="scientific">Spiribacter salilacus</name>
    <dbReference type="NCBI Taxonomy" id="2664894"/>
    <lineage>
        <taxon>Bacteria</taxon>
        <taxon>Pseudomonadati</taxon>
        <taxon>Pseudomonadota</taxon>
        <taxon>Gammaproteobacteria</taxon>
        <taxon>Chromatiales</taxon>
        <taxon>Ectothiorhodospiraceae</taxon>
        <taxon>Spiribacter</taxon>
    </lineage>
</organism>
<feature type="domain" description="Glycosyltransferase 2-like" evidence="1">
    <location>
        <begin position="67"/>
        <end position="195"/>
    </location>
</feature>
<evidence type="ECO:0000259" key="1">
    <source>
        <dbReference type="Pfam" id="PF13632"/>
    </source>
</evidence>
<dbReference type="PANTHER" id="PTHR43179">
    <property type="entry name" value="RHAMNOSYLTRANSFERASE WBBL"/>
    <property type="match status" value="1"/>
</dbReference>
<dbReference type="Gene3D" id="3.90.550.10">
    <property type="entry name" value="Spore Coat Polysaccharide Biosynthesis Protein SpsA, Chain A"/>
    <property type="match status" value="1"/>
</dbReference>
<dbReference type="InterPro" id="IPR001173">
    <property type="entry name" value="Glyco_trans_2-like"/>
</dbReference>
<protein>
    <submittedName>
        <fullName evidence="2">Glycosyltransferase</fullName>
    </submittedName>
</protein>
<accession>A0A6N7QRD6</accession>
<keyword evidence="2" id="KW-0808">Transferase</keyword>
<dbReference type="EMBL" id="WJPP01000005">
    <property type="protein sequence ID" value="MRH79021.1"/>
    <property type="molecule type" value="Genomic_DNA"/>
</dbReference>
<dbReference type="PANTHER" id="PTHR43179:SF7">
    <property type="entry name" value="RHAMNOSYLTRANSFERASE WBBL"/>
    <property type="match status" value="1"/>
</dbReference>
<dbReference type="Pfam" id="PF13632">
    <property type="entry name" value="Glyco_trans_2_3"/>
    <property type="match status" value="1"/>
</dbReference>
<dbReference type="AlphaFoldDB" id="A0A6N7QRD6"/>
<comment type="caution">
    <text evidence="2">The sequence shown here is derived from an EMBL/GenBank/DDBJ whole genome shotgun (WGS) entry which is preliminary data.</text>
</comment>
<evidence type="ECO:0000313" key="3">
    <source>
        <dbReference type="Proteomes" id="UP000433788"/>
    </source>
</evidence>
<dbReference type="Proteomes" id="UP000433788">
    <property type="component" value="Unassembled WGS sequence"/>
</dbReference>
<proteinExistence type="predicted"/>
<name>A0A6N7QRD6_9GAMM</name>
<reference evidence="2 3" key="1">
    <citation type="submission" date="2019-11" db="EMBL/GenBank/DDBJ databases">
        <authorList>
            <person name="Zhang X.Y."/>
        </authorList>
    </citation>
    <scope>NUCLEOTIDE SEQUENCE [LARGE SCALE GENOMIC DNA]</scope>
    <source>
        <strain evidence="2 3">C176</strain>
    </source>
</reference>
<keyword evidence="3" id="KW-1185">Reference proteome</keyword>
<dbReference type="SUPFAM" id="SSF53448">
    <property type="entry name" value="Nucleotide-diphospho-sugar transferases"/>
    <property type="match status" value="1"/>
</dbReference>
<evidence type="ECO:0000313" key="2">
    <source>
        <dbReference type="EMBL" id="MRH79021.1"/>
    </source>
</evidence>